<dbReference type="RefSeq" id="WP_379151929.1">
    <property type="nucleotide sequence ID" value="NZ_JBHSRJ010000004.1"/>
</dbReference>
<keyword evidence="4" id="KW-1185">Reference proteome</keyword>
<evidence type="ECO:0000313" key="3">
    <source>
        <dbReference type="EMBL" id="MFC6042711.1"/>
    </source>
</evidence>
<accession>A0ABW1LH84</accession>
<organism evidence="3 4">
    <name type="scientific">Nocardioides hankookensis</name>
    <dbReference type="NCBI Taxonomy" id="443157"/>
    <lineage>
        <taxon>Bacteria</taxon>
        <taxon>Bacillati</taxon>
        <taxon>Actinomycetota</taxon>
        <taxon>Actinomycetes</taxon>
        <taxon>Propionibacteriales</taxon>
        <taxon>Nocardioidaceae</taxon>
        <taxon>Nocardioides</taxon>
    </lineage>
</organism>
<proteinExistence type="predicted"/>
<feature type="region of interest" description="Disordered" evidence="1">
    <location>
        <begin position="31"/>
        <end position="51"/>
    </location>
</feature>
<gene>
    <name evidence="3" type="ORF">ACFPYL_06490</name>
</gene>
<comment type="caution">
    <text evidence="3">The sequence shown here is derived from an EMBL/GenBank/DDBJ whole genome shotgun (WGS) entry which is preliminary data.</text>
</comment>
<dbReference type="PROSITE" id="PS51257">
    <property type="entry name" value="PROKAR_LIPOPROTEIN"/>
    <property type="match status" value="1"/>
</dbReference>
<evidence type="ECO:0000313" key="4">
    <source>
        <dbReference type="Proteomes" id="UP001596135"/>
    </source>
</evidence>
<sequence>MRNSRPPLARRAARLAAGGLLLVTLAACGGGSDDEPKADTTKAADGGSVDLSDDLAEIPKECKKAFPMALDTPHLDEVELMPADWPEPPLDATLCVTEGNEDGSQQWAEYATDATPEEVIAAYQPALESYGAQRADNDTTLALGGTVGETAFVVSASEGFYRLIFMTE</sequence>
<evidence type="ECO:0008006" key="5">
    <source>
        <dbReference type="Google" id="ProtNLM"/>
    </source>
</evidence>
<keyword evidence="2" id="KW-0732">Signal</keyword>
<dbReference type="EMBL" id="JBHSRJ010000004">
    <property type="protein sequence ID" value="MFC6042711.1"/>
    <property type="molecule type" value="Genomic_DNA"/>
</dbReference>
<name>A0ABW1LH84_9ACTN</name>
<protein>
    <recommendedName>
        <fullName evidence="5">DUF3558 domain-containing protein</fullName>
    </recommendedName>
</protein>
<reference evidence="4" key="1">
    <citation type="journal article" date="2019" name="Int. J. Syst. Evol. Microbiol.">
        <title>The Global Catalogue of Microorganisms (GCM) 10K type strain sequencing project: providing services to taxonomists for standard genome sequencing and annotation.</title>
        <authorList>
            <consortium name="The Broad Institute Genomics Platform"/>
            <consortium name="The Broad Institute Genome Sequencing Center for Infectious Disease"/>
            <person name="Wu L."/>
            <person name="Ma J."/>
        </authorList>
    </citation>
    <scope>NUCLEOTIDE SEQUENCE [LARGE SCALE GENOMIC DNA]</scope>
    <source>
        <strain evidence="4">CCUG 54522</strain>
    </source>
</reference>
<dbReference type="Proteomes" id="UP001596135">
    <property type="component" value="Unassembled WGS sequence"/>
</dbReference>
<feature type="chain" id="PRO_5046872022" description="DUF3558 domain-containing protein" evidence="2">
    <location>
        <begin position="27"/>
        <end position="168"/>
    </location>
</feature>
<feature type="signal peptide" evidence="2">
    <location>
        <begin position="1"/>
        <end position="26"/>
    </location>
</feature>
<evidence type="ECO:0000256" key="2">
    <source>
        <dbReference type="SAM" id="SignalP"/>
    </source>
</evidence>
<evidence type="ECO:0000256" key="1">
    <source>
        <dbReference type="SAM" id="MobiDB-lite"/>
    </source>
</evidence>